<dbReference type="InterPro" id="IPR036772">
    <property type="entry name" value="SRCR-like_dom_sf"/>
</dbReference>
<dbReference type="PROSITE" id="PS00420">
    <property type="entry name" value="SRCR_1"/>
    <property type="match status" value="1"/>
</dbReference>
<dbReference type="SMART" id="SM00202">
    <property type="entry name" value="SR"/>
    <property type="match status" value="1"/>
</dbReference>
<feature type="domain" description="SRCR" evidence="9">
    <location>
        <begin position="29"/>
        <end position="129"/>
    </location>
</feature>
<proteinExistence type="predicted"/>
<evidence type="ECO:0000256" key="8">
    <source>
        <dbReference type="SAM" id="SignalP"/>
    </source>
</evidence>
<feature type="signal peptide" evidence="8">
    <location>
        <begin position="1"/>
        <end position="22"/>
    </location>
</feature>
<evidence type="ECO:0000313" key="11">
    <source>
        <dbReference type="Proteomes" id="UP000287033"/>
    </source>
</evidence>
<evidence type="ECO:0000256" key="1">
    <source>
        <dbReference type="ARBA" id="ARBA00004613"/>
    </source>
</evidence>
<dbReference type="EMBL" id="BEZZ01002696">
    <property type="protein sequence ID" value="GCC17366.1"/>
    <property type="molecule type" value="Genomic_DNA"/>
</dbReference>
<keyword evidence="6" id="KW-0325">Glycoprotein</keyword>
<dbReference type="InterPro" id="IPR001190">
    <property type="entry name" value="SRCR"/>
</dbReference>
<dbReference type="OrthoDB" id="536948at2759"/>
<evidence type="ECO:0000256" key="2">
    <source>
        <dbReference type="ARBA" id="ARBA00022525"/>
    </source>
</evidence>
<accession>A0A401RGZ3</accession>
<keyword evidence="11" id="KW-1185">Reference proteome</keyword>
<dbReference type="PANTHER" id="PTHR19331:SF22">
    <property type="entry name" value="DELETED IN MALIGNANT BRAIN TUMORS 1 PROTEIN"/>
    <property type="match status" value="1"/>
</dbReference>
<evidence type="ECO:0000313" key="10">
    <source>
        <dbReference type="EMBL" id="GCC17366.1"/>
    </source>
</evidence>
<feature type="chain" id="PRO_5019241197" description="SRCR domain-containing protein" evidence="8">
    <location>
        <begin position="23"/>
        <end position="129"/>
    </location>
</feature>
<dbReference type="PROSITE" id="PS50287">
    <property type="entry name" value="SRCR_2"/>
    <property type="match status" value="1"/>
</dbReference>
<keyword evidence="2" id="KW-0964">Secreted</keyword>
<evidence type="ECO:0000256" key="4">
    <source>
        <dbReference type="ARBA" id="ARBA00022737"/>
    </source>
</evidence>
<keyword evidence="3 8" id="KW-0732">Signal</keyword>
<reference evidence="10 11" key="1">
    <citation type="journal article" date="2018" name="Nat. Ecol. Evol.">
        <title>Shark genomes provide insights into elasmobranch evolution and the origin of vertebrates.</title>
        <authorList>
            <person name="Hara Y"/>
            <person name="Yamaguchi K"/>
            <person name="Onimaru K"/>
            <person name="Kadota M"/>
            <person name="Koyanagi M"/>
            <person name="Keeley SD"/>
            <person name="Tatsumi K"/>
            <person name="Tanaka K"/>
            <person name="Motone F"/>
            <person name="Kageyama Y"/>
            <person name="Nozu R"/>
            <person name="Adachi N"/>
            <person name="Nishimura O"/>
            <person name="Nakagawa R"/>
            <person name="Tanegashima C"/>
            <person name="Kiyatake I"/>
            <person name="Matsumoto R"/>
            <person name="Murakumo K"/>
            <person name="Nishida K"/>
            <person name="Terakita A"/>
            <person name="Kuratani S"/>
            <person name="Sato K"/>
            <person name="Hyodo S Kuraku.S."/>
        </authorList>
    </citation>
    <scope>NUCLEOTIDE SEQUENCE [LARGE SCALE GENOMIC DNA]</scope>
</reference>
<keyword evidence="4" id="KW-0677">Repeat</keyword>
<feature type="disulfide bond" evidence="7">
    <location>
        <begin position="54"/>
        <end position="118"/>
    </location>
</feature>
<comment type="subcellular location">
    <subcellularLocation>
        <location evidence="1">Secreted</location>
    </subcellularLocation>
</comment>
<feature type="disulfide bond" evidence="7">
    <location>
        <begin position="98"/>
        <end position="108"/>
    </location>
</feature>
<feature type="non-terminal residue" evidence="10">
    <location>
        <position position="129"/>
    </location>
</feature>
<keyword evidence="5 7" id="KW-1015">Disulfide bond</keyword>
<dbReference type="PANTHER" id="PTHR19331">
    <property type="entry name" value="SCAVENGER RECEPTOR DOMAIN-CONTAINING"/>
    <property type="match status" value="1"/>
</dbReference>
<dbReference type="FunFam" id="3.10.250.10:FF:000006">
    <property type="entry name" value="neurotrypsin isoform X2"/>
    <property type="match status" value="1"/>
</dbReference>
<dbReference type="GO" id="GO:0016020">
    <property type="term" value="C:membrane"/>
    <property type="evidence" value="ECO:0007669"/>
    <property type="project" value="InterPro"/>
</dbReference>
<evidence type="ECO:0000259" key="9">
    <source>
        <dbReference type="PROSITE" id="PS50287"/>
    </source>
</evidence>
<dbReference type="Gene3D" id="3.10.250.10">
    <property type="entry name" value="SRCR-like domain"/>
    <property type="match status" value="1"/>
</dbReference>
<gene>
    <name evidence="10" type="ORF">chiPu_0020543</name>
</gene>
<protein>
    <recommendedName>
        <fullName evidence="9">SRCR domain-containing protein</fullName>
    </recommendedName>
</protein>
<dbReference type="PRINTS" id="PR00258">
    <property type="entry name" value="SPERACTRCPTR"/>
</dbReference>
<evidence type="ECO:0000256" key="5">
    <source>
        <dbReference type="ARBA" id="ARBA00023157"/>
    </source>
</evidence>
<dbReference type="SUPFAM" id="SSF56487">
    <property type="entry name" value="SRCR-like"/>
    <property type="match status" value="1"/>
</dbReference>
<organism evidence="10 11">
    <name type="scientific">Chiloscyllium punctatum</name>
    <name type="common">Brownbanded bambooshark</name>
    <name type="synonym">Hemiscyllium punctatum</name>
    <dbReference type="NCBI Taxonomy" id="137246"/>
    <lineage>
        <taxon>Eukaryota</taxon>
        <taxon>Metazoa</taxon>
        <taxon>Chordata</taxon>
        <taxon>Craniata</taxon>
        <taxon>Vertebrata</taxon>
        <taxon>Chondrichthyes</taxon>
        <taxon>Elasmobranchii</taxon>
        <taxon>Galeomorphii</taxon>
        <taxon>Galeoidea</taxon>
        <taxon>Orectolobiformes</taxon>
        <taxon>Hemiscylliidae</taxon>
        <taxon>Chiloscyllium</taxon>
    </lineage>
</organism>
<evidence type="ECO:0000256" key="6">
    <source>
        <dbReference type="ARBA" id="ARBA00023180"/>
    </source>
</evidence>
<name>A0A401RGZ3_CHIPU</name>
<comment type="caution">
    <text evidence="10">The sequence shown here is derived from an EMBL/GenBank/DDBJ whole genome shotgun (WGS) entry which is preliminary data.</text>
</comment>
<feature type="disulfide bond" evidence="7">
    <location>
        <begin position="67"/>
        <end position="128"/>
    </location>
</feature>
<dbReference type="Proteomes" id="UP000287033">
    <property type="component" value="Unassembled WGS sequence"/>
</dbReference>
<evidence type="ECO:0000256" key="3">
    <source>
        <dbReference type="ARBA" id="ARBA00022729"/>
    </source>
</evidence>
<dbReference type="STRING" id="137246.A0A401RGZ3"/>
<dbReference type="Pfam" id="PF00530">
    <property type="entry name" value="SRCR"/>
    <property type="match status" value="1"/>
</dbReference>
<dbReference type="OMA" id="FRINSMI"/>
<dbReference type="AlphaFoldDB" id="A0A401RGZ3"/>
<sequence length="129" mass="13990">MALWSLLLFINSIHLLVLRCQASIDPIAIRLRDGNGPCSGRVEIYYNNSWGAVCDDSWDILDANVACRQIGCGLAKSAPGNAHFGPAQSSFWLDDVGCKGTEWNLYQCQSNSLGKHNCQPNEAASAICS</sequence>
<evidence type="ECO:0000256" key="7">
    <source>
        <dbReference type="PROSITE-ProRule" id="PRU00196"/>
    </source>
</evidence>